<dbReference type="AlphaFoldDB" id="A0A7G9QZF5"/>
<feature type="region of interest" description="Disordered" evidence="1">
    <location>
        <begin position="1"/>
        <end position="144"/>
    </location>
</feature>
<dbReference type="RefSeq" id="WP_166100149.1">
    <property type="nucleotide sequence ID" value="NZ_BMMY01000003.1"/>
</dbReference>
<feature type="compositionally biased region" description="Basic residues" evidence="1">
    <location>
        <begin position="135"/>
        <end position="144"/>
    </location>
</feature>
<evidence type="ECO:0000313" key="2">
    <source>
        <dbReference type="EMBL" id="QNN48730.1"/>
    </source>
</evidence>
<sequence length="144" mass="16165">MTTSEELEARTVPRSRLRAGWTPPQPAERLAGAGPVLPRAVRPVRDAPERPRAALRRTEPALEERIAPWAVPSDRPAPATPAPPADPGRAGRHRAERRPAQTRRREERHAVYAPAEGAVDLAPQRATPITDPPRRRWFRWRSAR</sequence>
<organism evidence="2 3">
    <name type="scientific">Phycicoccus endophyticus</name>
    <dbReference type="NCBI Taxonomy" id="1690220"/>
    <lineage>
        <taxon>Bacteria</taxon>
        <taxon>Bacillati</taxon>
        <taxon>Actinomycetota</taxon>
        <taxon>Actinomycetes</taxon>
        <taxon>Micrococcales</taxon>
        <taxon>Intrasporangiaceae</taxon>
        <taxon>Phycicoccus</taxon>
    </lineage>
</organism>
<dbReference type="KEGG" id="pei:H9L10_10520"/>
<dbReference type="Proteomes" id="UP000515976">
    <property type="component" value="Chromosome"/>
</dbReference>
<accession>A0A7G9QZF5</accession>
<feature type="compositionally biased region" description="Basic and acidic residues" evidence="1">
    <location>
        <begin position="43"/>
        <end position="66"/>
    </location>
</feature>
<evidence type="ECO:0000256" key="1">
    <source>
        <dbReference type="SAM" id="MobiDB-lite"/>
    </source>
</evidence>
<reference evidence="2 3" key="1">
    <citation type="submission" date="2020-08" db="EMBL/GenBank/DDBJ databases">
        <title>Genome sequence of Phycicoccus endophyticus JCM 31784T.</title>
        <authorList>
            <person name="Hyun D.-W."/>
            <person name="Bae J.-W."/>
        </authorList>
    </citation>
    <scope>NUCLEOTIDE SEQUENCE [LARGE SCALE GENOMIC DNA]</scope>
    <source>
        <strain evidence="2 3">JCM 31784</strain>
    </source>
</reference>
<evidence type="ECO:0000313" key="3">
    <source>
        <dbReference type="Proteomes" id="UP000515976"/>
    </source>
</evidence>
<name>A0A7G9QZF5_9MICO</name>
<feature type="compositionally biased region" description="Basic and acidic residues" evidence="1">
    <location>
        <begin position="97"/>
        <end position="110"/>
    </location>
</feature>
<proteinExistence type="predicted"/>
<protein>
    <submittedName>
        <fullName evidence="2">Uncharacterized protein</fullName>
    </submittedName>
</protein>
<dbReference type="EMBL" id="CP060712">
    <property type="protein sequence ID" value="QNN48730.1"/>
    <property type="molecule type" value="Genomic_DNA"/>
</dbReference>
<gene>
    <name evidence="2" type="ORF">H9L10_10520</name>
</gene>
<keyword evidence="3" id="KW-1185">Reference proteome</keyword>